<comment type="subcellular location">
    <subcellularLocation>
        <location evidence="2">Cell membrane</location>
        <topology evidence="2">Lipid-anchor</topology>
    </subcellularLocation>
</comment>
<dbReference type="Gene3D" id="1.20.1600.10">
    <property type="entry name" value="Outer membrane efflux proteins (OEP)"/>
    <property type="match status" value="1"/>
</dbReference>
<evidence type="ECO:0000256" key="1">
    <source>
        <dbReference type="ARBA" id="ARBA00007613"/>
    </source>
</evidence>
<comment type="caution">
    <text evidence="4">The sequence shown here is derived from an EMBL/GenBank/DDBJ whole genome shotgun (WGS) entry which is preliminary data.</text>
</comment>
<dbReference type="Pfam" id="PF02321">
    <property type="entry name" value="OEP"/>
    <property type="match status" value="2"/>
</dbReference>
<dbReference type="InterPro" id="IPR010131">
    <property type="entry name" value="MdtP/NodT-like"/>
</dbReference>
<organism evidence="4 5">
    <name type="scientific">Aquimarina celericrescens</name>
    <dbReference type="NCBI Taxonomy" id="1964542"/>
    <lineage>
        <taxon>Bacteria</taxon>
        <taxon>Pseudomonadati</taxon>
        <taxon>Bacteroidota</taxon>
        <taxon>Flavobacteriia</taxon>
        <taxon>Flavobacteriales</taxon>
        <taxon>Flavobacteriaceae</taxon>
        <taxon>Aquimarina</taxon>
    </lineage>
</organism>
<evidence type="ECO:0000256" key="3">
    <source>
        <dbReference type="SAM" id="Phobius"/>
    </source>
</evidence>
<sequence>MKIRKEEKMKTSKIKQRIQTTLFKSLILLPFFTLYSCFVAKDYVQPDVSIQETYRGFDAKDSLTIGKIPWKKFFKDEILHSFIQKALDSNFNIRIAYQNILKAEALYKRGKARFLPAIGLNASVTSSDFARNSAIGQQFSNIGDQGSSNTPNRIEQYDATVSASWEADIWGRITSLKNAEYASFLEADASYRAIQTRLVADIALSYYQLQIFDEQLALAKRTVRTRENSLQTIKQLKESGQTTAVAVKQNESQLLTAKILVIEVEQQVGLLENTLSVLLGKAPSEISRNALDHSNLILGMQIGVPSQLLRNRPDIIQAEYELIKTFQLTNASQASFYPRITLTAEAGFQSLAFDNWFNSDSFFNNLIAGLTQPIFNRREIKTQFEVQQAEQRSVLLNFKSTVIQAQKEVSDALISYFAEGNKFKLRKEQVAALGDAEKFSNTLLANGYANYLEVLRATDEKLAVEIELLNTLLAIRQSEVELYKSLGGGWRIN</sequence>
<comment type="similarity">
    <text evidence="1 2">Belongs to the outer membrane factor (OMF) (TC 1.B.17) family.</text>
</comment>
<keyword evidence="2" id="KW-0564">Palmitate</keyword>
<dbReference type="PANTHER" id="PTHR30203:SF33">
    <property type="entry name" value="BLR4455 PROTEIN"/>
    <property type="match status" value="1"/>
</dbReference>
<dbReference type="RefSeq" id="WP_378320996.1">
    <property type="nucleotide sequence ID" value="NZ_JBHUHY010000015.1"/>
</dbReference>
<evidence type="ECO:0000313" key="4">
    <source>
        <dbReference type="EMBL" id="MFD2187994.1"/>
    </source>
</evidence>
<keyword evidence="2" id="KW-1134">Transmembrane beta strand</keyword>
<dbReference type="SUPFAM" id="SSF56954">
    <property type="entry name" value="Outer membrane efflux proteins (OEP)"/>
    <property type="match status" value="1"/>
</dbReference>
<dbReference type="Gene3D" id="2.20.200.10">
    <property type="entry name" value="Outer membrane efflux proteins (OEP)"/>
    <property type="match status" value="1"/>
</dbReference>
<protein>
    <submittedName>
        <fullName evidence="4">TolC family protein</fullName>
    </submittedName>
</protein>
<evidence type="ECO:0000313" key="5">
    <source>
        <dbReference type="Proteomes" id="UP001597344"/>
    </source>
</evidence>
<dbReference type="NCBIfam" id="TIGR01845">
    <property type="entry name" value="outer_NodT"/>
    <property type="match status" value="1"/>
</dbReference>
<feature type="transmembrane region" description="Helical" evidence="3">
    <location>
        <begin position="21"/>
        <end position="41"/>
    </location>
</feature>
<keyword evidence="2 3" id="KW-0812">Transmembrane</keyword>
<keyword evidence="3" id="KW-1133">Transmembrane helix</keyword>
<proteinExistence type="inferred from homology"/>
<name>A0ABW5AY78_9FLAO</name>
<dbReference type="EMBL" id="JBHUHY010000015">
    <property type="protein sequence ID" value="MFD2187994.1"/>
    <property type="molecule type" value="Genomic_DNA"/>
</dbReference>
<keyword evidence="2 3" id="KW-0472">Membrane</keyword>
<accession>A0ABW5AY78</accession>
<gene>
    <name evidence="4" type="ORF">ACFSJT_14425</name>
</gene>
<evidence type="ECO:0000256" key="2">
    <source>
        <dbReference type="RuleBase" id="RU362097"/>
    </source>
</evidence>
<dbReference type="PANTHER" id="PTHR30203">
    <property type="entry name" value="OUTER MEMBRANE CATION EFFLUX PROTEIN"/>
    <property type="match status" value="1"/>
</dbReference>
<keyword evidence="5" id="KW-1185">Reference proteome</keyword>
<reference evidence="5" key="1">
    <citation type="journal article" date="2019" name="Int. J. Syst. Evol. Microbiol.">
        <title>The Global Catalogue of Microorganisms (GCM) 10K type strain sequencing project: providing services to taxonomists for standard genome sequencing and annotation.</title>
        <authorList>
            <consortium name="The Broad Institute Genomics Platform"/>
            <consortium name="The Broad Institute Genome Sequencing Center for Infectious Disease"/>
            <person name="Wu L."/>
            <person name="Ma J."/>
        </authorList>
    </citation>
    <scope>NUCLEOTIDE SEQUENCE [LARGE SCALE GENOMIC DNA]</scope>
    <source>
        <strain evidence="5">DT92</strain>
    </source>
</reference>
<dbReference type="InterPro" id="IPR003423">
    <property type="entry name" value="OMP_efflux"/>
</dbReference>
<keyword evidence="2" id="KW-0449">Lipoprotein</keyword>
<dbReference type="Proteomes" id="UP001597344">
    <property type="component" value="Unassembled WGS sequence"/>
</dbReference>